<dbReference type="RefSeq" id="WP_207644177.1">
    <property type="nucleotide sequence ID" value="NZ_KQ965471.1"/>
</dbReference>
<sequence>MKIYINPGHGGSDSGAAAFGRTEKADNLRYASAVADKL</sequence>
<evidence type="ECO:0000259" key="1">
    <source>
        <dbReference type="Pfam" id="PF01520"/>
    </source>
</evidence>
<dbReference type="EMBL" id="LSZW01000004">
    <property type="protein sequence ID" value="KXK67045.1"/>
    <property type="molecule type" value="Genomic_DNA"/>
</dbReference>
<dbReference type="GO" id="GO:0009253">
    <property type="term" value="P:peptidoglycan catabolic process"/>
    <property type="evidence" value="ECO:0007669"/>
    <property type="project" value="InterPro"/>
</dbReference>
<evidence type="ECO:0000313" key="2">
    <source>
        <dbReference type="EMBL" id="KXK67045.1"/>
    </source>
</evidence>
<gene>
    <name evidence="2" type="ORF">HMPREF3293_00094</name>
</gene>
<comment type="caution">
    <text evidence="2">The sequence shown here is derived from an EMBL/GenBank/DDBJ whole genome shotgun (WGS) entry which is preliminary data.</text>
</comment>
<dbReference type="SUPFAM" id="SSF53187">
    <property type="entry name" value="Zn-dependent exopeptidases"/>
    <property type="match status" value="1"/>
</dbReference>
<feature type="domain" description="MurNAc-LAA" evidence="1">
    <location>
        <begin position="3"/>
        <end position="38"/>
    </location>
</feature>
<keyword evidence="3" id="KW-1185">Reference proteome</keyword>
<organism evidence="2 3">
    <name type="scientific">Christensenella minuta</name>
    <dbReference type="NCBI Taxonomy" id="626937"/>
    <lineage>
        <taxon>Bacteria</taxon>
        <taxon>Bacillati</taxon>
        <taxon>Bacillota</taxon>
        <taxon>Clostridia</taxon>
        <taxon>Christensenellales</taxon>
        <taxon>Christensenellaceae</taxon>
        <taxon>Christensenella</taxon>
    </lineage>
</organism>
<accession>A0A136Q8P2</accession>
<evidence type="ECO:0000313" key="3">
    <source>
        <dbReference type="Proteomes" id="UP000070366"/>
    </source>
</evidence>
<proteinExistence type="predicted"/>
<dbReference type="Pfam" id="PF01520">
    <property type="entry name" value="Amidase_3"/>
    <property type="match status" value="1"/>
</dbReference>
<feature type="non-terminal residue" evidence="2">
    <location>
        <position position="38"/>
    </location>
</feature>
<dbReference type="InterPro" id="IPR002508">
    <property type="entry name" value="MurNAc-LAA_cat"/>
</dbReference>
<reference evidence="2 3" key="1">
    <citation type="submission" date="2016-02" db="EMBL/GenBank/DDBJ databases">
        <authorList>
            <person name="Wen L."/>
            <person name="He K."/>
            <person name="Yang H."/>
        </authorList>
    </citation>
    <scope>NUCLEOTIDE SEQUENCE [LARGE SCALE GENOMIC DNA]</scope>
    <source>
        <strain evidence="2 3">DSM 22607</strain>
    </source>
</reference>
<protein>
    <recommendedName>
        <fullName evidence="1">MurNAc-LAA domain-containing protein</fullName>
    </recommendedName>
</protein>
<dbReference type="Proteomes" id="UP000070366">
    <property type="component" value="Unassembled WGS sequence"/>
</dbReference>
<dbReference type="STRING" id="626937.HMPREF3293_00094"/>
<dbReference type="Gene3D" id="3.40.630.40">
    <property type="entry name" value="Zn-dependent exopeptidases"/>
    <property type="match status" value="1"/>
</dbReference>
<dbReference type="AlphaFoldDB" id="A0A136Q8P2"/>
<name>A0A136Q8P2_9FIRM</name>
<dbReference type="GO" id="GO:0008745">
    <property type="term" value="F:N-acetylmuramoyl-L-alanine amidase activity"/>
    <property type="evidence" value="ECO:0007669"/>
    <property type="project" value="InterPro"/>
</dbReference>